<sequence>MLNALRRKNQAHATLTEAHACASYSETGGEELVTIHHRAPTSQYTAEGPRCEGQGSSLTDGSVIGWDGSKADTNRLMPNLPSSPPFFLLNYRAVPQSRAQWNRSHGATTTTVQFQSKVESSLSSIIFDH</sequence>
<keyword evidence="2" id="KW-1185">Reference proteome</keyword>
<reference evidence="1" key="1">
    <citation type="submission" date="2013-11" db="EMBL/GenBank/DDBJ databases">
        <title>Genome sequence of the fusiform rust pathogen reveals effectors for host alternation and coevolution with pine.</title>
        <authorList>
            <consortium name="DOE Joint Genome Institute"/>
            <person name="Smith K."/>
            <person name="Pendleton A."/>
            <person name="Kubisiak T."/>
            <person name="Anderson C."/>
            <person name="Salamov A."/>
            <person name="Aerts A."/>
            <person name="Riley R."/>
            <person name="Clum A."/>
            <person name="Lindquist E."/>
            <person name="Ence D."/>
            <person name="Campbell M."/>
            <person name="Kronenberg Z."/>
            <person name="Feau N."/>
            <person name="Dhillon B."/>
            <person name="Hamelin R."/>
            <person name="Burleigh J."/>
            <person name="Smith J."/>
            <person name="Yandell M."/>
            <person name="Nelson C."/>
            <person name="Grigoriev I."/>
            <person name="Davis J."/>
        </authorList>
    </citation>
    <scope>NUCLEOTIDE SEQUENCE</scope>
    <source>
        <strain evidence="1">G11</strain>
    </source>
</reference>
<organism evidence="1 2">
    <name type="scientific">Cronartium quercuum f. sp. fusiforme G11</name>
    <dbReference type="NCBI Taxonomy" id="708437"/>
    <lineage>
        <taxon>Eukaryota</taxon>
        <taxon>Fungi</taxon>
        <taxon>Dikarya</taxon>
        <taxon>Basidiomycota</taxon>
        <taxon>Pucciniomycotina</taxon>
        <taxon>Pucciniomycetes</taxon>
        <taxon>Pucciniales</taxon>
        <taxon>Coleosporiaceae</taxon>
        <taxon>Cronartium</taxon>
    </lineage>
</organism>
<comment type="caution">
    <text evidence="1">The sequence shown here is derived from an EMBL/GenBank/DDBJ whole genome shotgun (WGS) entry which is preliminary data.</text>
</comment>
<accession>A0A9P6NM03</accession>
<protein>
    <submittedName>
        <fullName evidence="1">Uncharacterized protein</fullName>
    </submittedName>
</protein>
<proteinExistence type="predicted"/>
<evidence type="ECO:0000313" key="2">
    <source>
        <dbReference type="Proteomes" id="UP000886653"/>
    </source>
</evidence>
<dbReference type="AlphaFoldDB" id="A0A9P6NM03"/>
<dbReference type="EMBL" id="MU167226">
    <property type="protein sequence ID" value="KAG0149561.1"/>
    <property type="molecule type" value="Genomic_DNA"/>
</dbReference>
<dbReference type="Proteomes" id="UP000886653">
    <property type="component" value="Unassembled WGS sequence"/>
</dbReference>
<name>A0A9P6NM03_9BASI</name>
<evidence type="ECO:0000313" key="1">
    <source>
        <dbReference type="EMBL" id="KAG0149561.1"/>
    </source>
</evidence>
<gene>
    <name evidence="1" type="ORF">CROQUDRAFT_88892</name>
</gene>